<evidence type="ECO:0000256" key="1">
    <source>
        <dbReference type="ARBA" id="ARBA00022500"/>
    </source>
</evidence>
<organism evidence="3 4">
    <name type="scientific">Fulvivirga kasyanovii</name>
    <dbReference type="NCBI Taxonomy" id="396812"/>
    <lineage>
        <taxon>Bacteria</taxon>
        <taxon>Pseudomonadati</taxon>
        <taxon>Bacteroidota</taxon>
        <taxon>Cytophagia</taxon>
        <taxon>Cytophagales</taxon>
        <taxon>Fulvivirgaceae</taxon>
        <taxon>Fulvivirga</taxon>
    </lineage>
</organism>
<evidence type="ECO:0000259" key="2">
    <source>
        <dbReference type="Pfam" id="PF04509"/>
    </source>
</evidence>
<dbReference type="Pfam" id="PF04509">
    <property type="entry name" value="CheC"/>
    <property type="match status" value="1"/>
</dbReference>
<evidence type="ECO:0000313" key="4">
    <source>
        <dbReference type="Proteomes" id="UP000798808"/>
    </source>
</evidence>
<dbReference type="InterPro" id="IPR007597">
    <property type="entry name" value="CheC"/>
</dbReference>
<proteinExistence type="predicted"/>
<protein>
    <recommendedName>
        <fullName evidence="2">CheC-like protein domain-containing protein</fullName>
    </recommendedName>
</protein>
<dbReference type="Proteomes" id="UP000798808">
    <property type="component" value="Unassembled WGS sequence"/>
</dbReference>
<evidence type="ECO:0000313" key="3">
    <source>
        <dbReference type="EMBL" id="MTI26604.1"/>
    </source>
</evidence>
<gene>
    <name evidence="3" type="ORF">E1163_16730</name>
</gene>
<accession>A0ABW9RQZ8</accession>
<reference evidence="3 4" key="1">
    <citation type="submission" date="2019-02" db="EMBL/GenBank/DDBJ databases">
        <authorList>
            <person name="Goldberg S.R."/>
            <person name="Haltli B.A."/>
            <person name="Correa H."/>
            <person name="Russell K.G."/>
        </authorList>
    </citation>
    <scope>NUCLEOTIDE SEQUENCE [LARGE SCALE GENOMIC DNA]</scope>
    <source>
        <strain evidence="3 4">JCM 16186</strain>
    </source>
</reference>
<keyword evidence="4" id="KW-1185">Reference proteome</keyword>
<sequence length="209" mass="23845">MPTETMTDLEKDILRELMNIILAKAGDSFAKISKEEVIINVPSLYAVDKETALMELFDDKEVEIVIQSEIKGDIYAHSLIVFSERQIQMFEKACLTTNDITKDMRESLLLEISNIVTGTLVSYLADILNINIYGCVPSAPVYRNTIREEDLLLDLDLTRPVLFTVNTVFKASHNNADIPMILIFDVPNLEKVIERVRKINQHEFILLKN</sequence>
<name>A0ABW9RQZ8_9BACT</name>
<comment type="caution">
    <text evidence="3">The sequence shown here is derived from an EMBL/GenBank/DDBJ whole genome shotgun (WGS) entry which is preliminary data.</text>
</comment>
<dbReference type="Gene3D" id="3.40.1550.10">
    <property type="entry name" value="CheC-like"/>
    <property type="match status" value="1"/>
</dbReference>
<dbReference type="InterPro" id="IPR028976">
    <property type="entry name" value="CheC-like_sf"/>
</dbReference>
<dbReference type="SUPFAM" id="SSF103039">
    <property type="entry name" value="CheC-like"/>
    <property type="match status" value="1"/>
</dbReference>
<dbReference type="EMBL" id="SMLW01000589">
    <property type="protein sequence ID" value="MTI26604.1"/>
    <property type="molecule type" value="Genomic_DNA"/>
</dbReference>
<dbReference type="RefSeq" id="WP_155173615.1">
    <property type="nucleotide sequence ID" value="NZ_BAAAFL010000010.1"/>
</dbReference>
<keyword evidence="1" id="KW-0145">Chemotaxis</keyword>
<feature type="domain" description="CheC-like protein" evidence="2">
    <location>
        <begin position="10"/>
        <end position="44"/>
    </location>
</feature>